<evidence type="ECO:0000313" key="2">
    <source>
        <dbReference type="EMBL" id="ASK63841.1"/>
    </source>
</evidence>
<feature type="transmembrane region" description="Helical" evidence="1">
    <location>
        <begin position="115"/>
        <end position="136"/>
    </location>
</feature>
<feature type="transmembrane region" description="Helical" evidence="1">
    <location>
        <begin position="61"/>
        <end position="78"/>
    </location>
</feature>
<organism evidence="2 3">
    <name type="scientific">Virgibacillus phasianinus</name>
    <dbReference type="NCBI Taxonomy" id="2017483"/>
    <lineage>
        <taxon>Bacteria</taxon>
        <taxon>Bacillati</taxon>
        <taxon>Bacillota</taxon>
        <taxon>Bacilli</taxon>
        <taxon>Bacillales</taxon>
        <taxon>Bacillaceae</taxon>
        <taxon>Virgibacillus</taxon>
    </lineage>
</organism>
<evidence type="ECO:0008006" key="4">
    <source>
        <dbReference type="Google" id="ProtNLM"/>
    </source>
</evidence>
<dbReference type="Proteomes" id="UP000198312">
    <property type="component" value="Chromosome"/>
</dbReference>
<name>A0A220U7L0_9BACI</name>
<evidence type="ECO:0000256" key="1">
    <source>
        <dbReference type="SAM" id="Phobius"/>
    </source>
</evidence>
<dbReference type="Pfam" id="PF13789">
    <property type="entry name" value="DUF4181"/>
    <property type="match status" value="1"/>
</dbReference>
<sequence length="140" mass="16554">MALQPAVRSSIPIWPDIIIFLFLSFILLLVFDILMRKLLGVKKKKFFSHNHVNELHKKIDWILRITTILVFILAQFLFYPEHFLLPYIIFTVLMVSIEIVRAVMEWKFAENPKDYLFTLSQIGLITVIYLSVFIWLNGIV</sequence>
<reference evidence="2 3" key="1">
    <citation type="submission" date="2017-07" db="EMBL/GenBank/DDBJ databases">
        <title>Virgibacillus sp. LM2416.</title>
        <authorList>
            <person name="Tak E.J."/>
            <person name="Bae J.-W."/>
        </authorList>
    </citation>
    <scope>NUCLEOTIDE SEQUENCE [LARGE SCALE GENOMIC DNA]</scope>
    <source>
        <strain evidence="2 3">LM2416</strain>
    </source>
</reference>
<keyword evidence="1" id="KW-1133">Transmembrane helix</keyword>
<dbReference type="AlphaFoldDB" id="A0A220U7L0"/>
<keyword evidence="1" id="KW-0812">Transmembrane</keyword>
<accession>A0A220U7L0</accession>
<dbReference type="RefSeq" id="WP_089063100.1">
    <property type="nucleotide sequence ID" value="NZ_CP022315.1"/>
</dbReference>
<dbReference type="KEGG" id="vil:CFK37_17590"/>
<feature type="transmembrane region" description="Helical" evidence="1">
    <location>
        <begin position="84"/>
        <end position="103"/>
    </location>
</feature>
<keyword evidence="3" id="KW-1185">Reference proteome</keyword>
<protein>
    <recommendedName>
        <fullName evidence="4">DUF4181 domain-containing protein</fullName>
    </recommendedName>
</protein>
<proteinExistence type="predicted"/>
<feature type="transmembrane region" description="Helical" evidence="1">
    <location>
        <begin position="12"/>
        <end position="35"/>
    </location>
</feature>
<dbReference type="OrthoDB" id="2428213at2"/>
<dbReference type="EMBL" id="CP022315">
    <property type="protein sequence ID" value="ASK63841.1"/>
    <property type="molecule type" value="Genomic_DNA"/>
</dbReference>
<keyword evidence="1" id="KW-0472">Membrane</keyword>
<evidence type="ECO:0000313" key="3">
    <source>
        <dbReference type="Proteomes" id="UP000198312"/>
    </source>
</evidence>
<gene>
    <name evidence="2" type="ORF">CFK37_17590</name>
</gene>
<dbReference type="InterPro" id="IPR025441">
    <property type="entry name" value="DUF4181"/>
</dbReference>